<dbReference type="EMBL" id="BQMJ01000051">
    <property type="protein sequence ID" value="GJQ14122.1"/>
    <property type="molecule type" value="Genomic_DNA"/>
</dbReference>
<dbReference type="OrthoDB" id="10370757at2759"/>
<dbReference type="SUPFAM" id="SSF50978">
    <property type="entry name" value="WD40 repeat-like"/>
    <property type="match status" value="1"/>
</dbReference>
<keyword evidence="2" id="KW-1185">Reference proteome</keyword>
<proteinExistence type="predicted"/>
<evidence type="ECO:0000313" key="2">
    <source>
        <dbReference type="Proteomes" id="UP001061958"/>
    </source>
</evidence>
<sequence>MSKVVSARYYEQLDDTVRVQYRELLQTTQQKDIFYLPQSLARSCVTEEYRVAGSTTKDDSSSDAKLRFTVSNRKRVCSFSFDQYIVVSLCYQKGEKTLLSFYVAEKNIFSPTRSTFFDLTLSEVTFSRCFSVGGLPNFGCGLKLFTLDPKSVVVVVWVDDEIVLFMVSDEQSSIFIEKQFSFSFGSSVRDISINGLYDPWFAAICMSGSIYYGKLLDPMSTSTCLLVKGMAVTERKRFHLIHFCSSPFSAIILSDSGKMYLLDMLNTKMEQVWFLPSFDEGIVDRFISVHRSKSNPFEFYVLTRFHIRIFDERQLRHPVMSFAHFLMSFQPFCLDVYHMNGNALLVVGCERCVRLFIVPQVVNQWNIPHISEPHHVHLHLHSLFSVPENMKGFQLYRSHKLSFPRHSKKRARMGDAVFVHSTIMNDDVPRLFSVRGDMLYFCSIVMNESNPMEYLWHPIGSLELSEDRDKVTLGSISEQSSMSLIENSISEWNKSCFLSIVSQLLSRLSNPSFELETHSIVSSELISSHVAKMEKEYNLQVPQLSSELLSDILERLPDSLELDVDCSSQERFMDRRKQVIGSLLDRNTIDRVKDAMDECIVSSKCLETMTLWERNVQPEYIVPTYMKYYVVNAKSENTEYEEFCISDEMRKTVEDVWSRYFSEA</sequence>
<accession>A0A9C7USX4</accession>
<protein>
    <submittedName>
        <fullName evidence="1">Uncharacterized protein</fullName>
    </submittedName>
</protein>
<evidence type="ECO:0000313" key="1">
    <source>
        <dbReference type="EMBL" id="GJQ14122.1"/>
    </source>
</evidence>
<dbReference type="InterPro" id="IPR036322">
    <property type="entry name" value="WD40_repeat_dom_sf"/>
</dbReference>
<organism evidence="1 2">
    <name type="scientific">Galdieria partita</name>
    <dbReference type="NCBI Taxonomy" id="83374"/>
    <lineage>
        <taxon>Eukaryota</taxon>
        <taxon>Rhodophyta</taxon>
        <taxon>Bangiophyceae</taxon>
        <taxon>Galdieriales</taxon>
        <taxon>Galdieriaceae</taxon>
        <taxon>Galdieria</taxon>
    </lineage>
</organism>
<reference evidence="1" key="1">
    <citation type="journal article" date="2022" name="Proc. Natl. Acad. Sci. U.S.A.">
        <title>Life cycle and functional genomics of the unicellular red alga Galdieria for elucidating algal and plant evolution and industrial use.</title>
        <authorList>
            <person name="Hirooka S."/>
            <person name="Itabashi T."/>
            <person name="Ichinose T.M."/>
            <person name="Onuma R."/>
            <person name="Fujiwara T."/>
            <person name="Yamashita S."/>
            <person name="Jong L.W."/>
            <person name="Tomita R."/>
            <person name="Iwane A.H."/>
            <person name="Miyagishima S.Y."/>
        </authorList>
    </citation>
    <scope>NUCLEOTIDE SEQUENCE</scope>
    <source>
        <strain evidence="1">NBRC 102759</strain>
    </source>
</reference>
<comment type="caution">
    <text evidence="1">The sequence shown here is derived from an EMBL/GenBank/DDBJ whole genome shotgun (WGS) entry which is preliminary data.</text>
</comment>
<dbReference type="AlphaFoldDB" id="A0A9C7USX4"/>
<dbReference type="Proteomes" id="UP001061958">
    <property type="component" value="Unassembled WGS sequence"/>
</dbReference>
<name>A0A9C7USX4_9RHOD</name>
<gene>
    <name evidence="1" type="ORF">GpartN1_g5913.t1</name>
</gene>
<reference evidence="1" key="2">
    <citation type="submission" date="2022-01" db="EMBL/GenBank/DDBJ databases">
        <authorList>
            <person name="Hirooka S."/>
            <person name="Miyagishima S.Y."/>
        </authorList>
    </citation>
    <scope>NUCLEOTIDE SEQUENCE</scope>
    <source>
        <strain evidence="1">NBRC 102759</strain>
    </source>
</reference>